<keyword evidence="3" id="KW-1185">Reference proteome</keyword>
<accession>A0A085MWL7</accession>
<organism evidence="2">
    <name type="scientific">Trichuris suis</name>
    <name type="common">pig whipworm</name>
    <dbReference type="NCBI Taxonomy" id="68888"/>
    <lineage>
        <taxon>Eukaryota</taxon>
        <taxon>Metazoa</taxon>
        <taxon>Ecdysozoa</taxon>
        <taxon>Nematoda</taxon>
        <taxon>Enoplea</taxon>
        <taxon>Dorylaimia</taxon>
        <taxon>Trichinellida</taxon>
        <taxon>Trichuridae</taxon>
        <taxon>Trichuris</taxon>
    </lineage>
</organism>
<evidence type="ECO:0000313" key="2">
    <source>
        <dbReference type="EMBL" id="KFD61613.1"/>
    </source>
</evidence>
<reference evidence="2 3" key="1">
    <citation type="journal article" date="2014" name="Nat. Genet.">
        <title>Genome and transcriptome of the porcine whipworm Trichuris suis.</title>
        <authorList>
            <person name="Jex A.R."/>
            <person name="Nejsum P."/>
            <person name="Schwarz E.M."/>
            <person name="Hu L."/>
            <person name="Young N.D."/>
            <person name="Hall R.S."/>
            <person name="Korhonen P.K."/>
            <person name="Liao S."/>
            <person name="Thamsborg S."/>
            <person name="Xia J."/>
            <person name="Xu P."/>
            <person name="Wang S."/>
            <person name="Scheerlinck J.P."/>
            <person name="Hofmann A."/>
            <person name="Sternberg P.W."/>
            <person name="Wang J."/>
            <person name="Gasser R.B."/>
        </authorList>
    </citation>
    <scope>NUCLEOTIDE SEQUENCE [LARGE SCALE GENOMIC DNA]</scope>
    <source>
        <strain evidence="2">DCEP-RM93F</strain>
        <strain evidence="1">DCEP-RM93M</strain>
    </source>
</reference>
<proteinExistence type="predicted"/>
<dbReference type="EMBL" id="KL363203">
    <property type="protein sequence ID" value="KFD54972.1"/>
    <property type="molecule type" value="Genomic_DNA"/>
</dbReference>
<dbReference type="EMBL" id="KL367618">
    <property type="protein sequence ID" value="KFD61613.1"/>
    <property type="molecule type" value="Genomic_DNA"/>
</dbReference>
<evidence type="ECO:0000313" key="3">
    <source>
        <dbReference type="Proteomes" id="UP000030764"/>
    </source>
</evidence>
<gene>
    <name evidence="1" type="ORF">M513_04154</name>
    <name evidence="2" type="ORF">M514_04154</name>
</gene>
<dbReference type="Proteomes" id="UP000030758">
    <property type="component" value="Unassembled WGS sequence"/>
</dbReference>
<sequence length="59" mass="6908">MAGPKLQQNNDHCHVHVPELWSTFTRIADLWRLRQRLNDASFVDFEADEKRSAGKEADR</sequence>
<dbReference type="AlphaFoldDB" id="A0A085MWL7"/>
<protein>
    <submittedName>
        <fullName evidence="2">Uncharacterized protein</fullName>
    </submittedName>
</protein>
<dbReference type="Proteomes" id="UP000030764">
    <property type="component" value="Unassembled WGS sequence"/>
</dbReference>
<name>A0A085MWL7_9BILA</name>
<evidence type="ECO:0000313" key="1">
    <source>
        <dbReference type="EMBL" id="KFD54972.1"/>
    </source>
</evidence>